<keyword evidence="2" id="KW-1185">Reference proteome</keyword>
<sequence>MEQEAIKTQTLLDESYAVVTYFPDQEMARVKWKGNVNVDQYRNAFEIVYKHALSGNLVKRFYSDTREQGVVGPENRKWFEKEMLPKAIEAGMERAGTISDANIFKRYYLNMILKSINKFNLPFKLCGSEEEVIEFLMQE</sequence>
<name>A0AA51NAK8_9BACT</name>
<evidence type="ECO:0000313" key="1">
    <source>
        <dbReference type="EMBL" id="WMN11842.1"/>
    </source>
</evidence>
<dbReference type="KEGG" id="msaa:QYS49_39725"/>
<organism evidence="1 2">
    <name type="scientific">Marivirga salinarum</name>
    <dbReference type="NCBI Taxonomy" id="3059078"/>
    <lineage>
        <taxon>Bacteria</taxon>
        <taxon>Pseudomonadati</taxon>
        <taxon>Bacteroidota</taxon>
        <taxon>Cytophagia</taxon>
        <taxon>Cytophagales</taxon>
        <taxon>Marivirgaceae</taxon>
        <taxon>Marivirga</taxon>
    </lineage>
</organism>
<gene>
    <name evidence="1" type="ORF">QYS49_39725</name>
</gene>
<dbReference type="AlphaFoldDB" id="A0AA51NAK8"/>
<evidence type="ECO:0000313" key="2">
    <source>
        <dbReference type="Proteomes" id="UP001230496"/>
    </source>
</evidence>
<protein>
    <submittedName>
        <fullName evidence="1">Uncharacterized protein</fullName>
    </submittedName>
</protein>
<accession>A0AA51NAK8</accession>
<dbReference type="RefSeq" id="WP_308349553.1">
    <property type="nucleotide sequence ID" value="NZ_CP129971.1"/>
</dbReference>
<dbReference type="Proteomes" id="UP001230496">
    <property type="component" value="Chromosome"/>
</dbReference>
<dbReference type="EMBL" id="CP129971">
    <property type="protein sequence ID" value="WMN11842.1"/>
    <property type="molecule type" value="Genomic_DNA"/>
</dbReference>
<proteinExistence type="predicted"/>
<reference evidence="1 2" key="1">
    <citation type="submission" date="2023-08" db="EMBL/GenBank/DDBJ databases">
        <title>Comparative genomics and taxonomic characterization of three novel marine species of genus Marivirga.</title>
        <authorList>
            <person name="Muhammad N."/>
            <person name="Kim S.-G."/>
        </authorList>
    </citation>
    <scope>NUCLEOTIDE SEQUENCE [LARGE SCALE GENOMIC DNA]</scope>
    <source>
        <strain evidence="1 2">BDSF4-3</strain>
    </source>
</reference>